<feature type="transmembrane region" description="Helical" evidence="7">
    <location>
        <begin position="20"/>
        <end position="42"/>
    </location>
</feature>
<organism evidence="9 10">
    <name type="scientific">Marinagarivorans cellulosilyticus</name>
    <dbReference type="NCBI Taxonomy" id="2721545"/>
    <lineage>
        <taxon>Bacteria</taxon>
        <taxon>Pseudomonadati</taxon>
        <taxon>Pseudomonadota</taxon>
        <taxon>Gammaproteobacteria</taxon>
        <taxon>Cellvibrionales</taxon>
        <taxon>Cellvibrionaceae</taxon>
        <taxon>Marinagarivorans</taxon>
    </lineage>
</organism>
<evidence type="ECO:0000256" key="5">
    <source>
        <dbReference type="ARBA" id="ARBA00023136"/>
    </source>
</evidence>
<accession>A0AAN1WLC0</accession>
<dbReference type="InterPro" id="IPR002898">
    <property type="entry name" value="MotA_ExbB_proton_chnl"/>
</dbReference>
<dbReference type="PANTHER" id="PTHR30625">
    <property type="entry name" value="PROTEIN TOLQ"/>
    <property type="match status" value="1"/>
</dbReference>
<keyword evidence="3 7" id="KW-0812">Transmembrane</keyword>
<name>A0AAN1WLC0_9GAMM</name>
<dbReference type="PANTHER" id="PTHR30625:SF18">
    <property type="entry name" value="TONB2 ENERGY TRANSDUCTION SYSTEM INNER MEMBRANE COMPONENT EXBB"/>
    <property type="match status" value="1"/>
</dbReference>
<dbReference type="AlphaFoldDB" id="A0AAN1WLC0"/>
<evidence type="ECO:0000313" key="9">
    <source>
        <dbReference type="EMBL" id="BCD99716.1"/>
    </source>
</evidence>
<evidence type="ECO:0000256" key="2">
    <source>
        <dbReference type="ARBA" id="ARBA00022475"/>
    </source>
</evidence>
<dbReference type="GO" id="GO:0017038">
    <property type="term" value="P:protein import"/>
    <property type="evidence" value="ECO:0007669"/>
    <property type="project" value="TreeGrafter"/>
</dbReference>
<dbReference type="KEGG" id="marq:MARGE09_P3918"/>
<dbReference type="EMBL" id="AP023086">
    <property type="protein sequence ID" value="BCD99716.1"/>
    <property type="molecule type" value="Genomic_DNA"/>
</dbReference>
<comment type="similarity">
    <text evidence="6">Belongs to the exbB/tolQ family.</text>
</comment>
<keyword evidence="6" id="KW-0653">Protein transport</keyword>
<feature type="transmembrane region" description="Helical" evidence="7">
    <location>
        <begin position="135"/>
        <end position="156"/>
    </location>
</feature>
<evidence type="ECO:0000256" key="1">
    <source>
        <dbReference type="ARBA" id="ARBA00004651"/>
    </source>
</evidence>
<evidence type="ECO:0000256" key="3">
    <source>
        <dbReference type="ARBA" id="ARBA00022692"/>
    </source>
</evidence>
<keyword evidence="6" id="KW-0813">Transport</keyword>
<feature type="domain" description="MotA/TolQ/ExbB proton channel" evidence="8">
    <location>
        <begin position="61"/>
        <end position="168"/>
    </location>
</feature>
<reference evidence="9 10" key="1">
    <citation type="journal article" date="2022" name="IScience">
        <title>An ultrasensitive nanofiber-based assay for enzymatic hydrolysis and deep-sea microbial degradation of cellulose.</title>
        <authorList>
            <person name="Tsudome M."/>
            <person name="Tachioka M."/>
            <person name="Miyazaki M."/>
            <person name="Uchimura K."/>
            <person name="Tsuda M."/>
            <person name="Takaki Y."/>
            <person name="Deguchi S."/>
        </authorList>
    </citation>
    <scope>NUCLEOTIDE SEQUENCE [LARGE SCALE GENOMIC DNA]</scope>
    <source>
        <strain evidence="9 10">GE09</strain>
    </source>
</reference>
<dbReference type="Proteomes" id="UP001320119">
    <property type="component" value="Chromosome"/>
</dbReference>
<feature type="transmembrane region" description="Helical" evidence="7">
    <location>
        <begin position="86"/>
        <end position="111"/>
    </location>
</feature>
<evidence type="ECO:0000259" key="8">
    <source>
        <dbReference type="Pfam" id="PF01618"/>
    </source>
</evidence>
<comment type="subcellular location">
    <subcellularLocation>
        <location evidence="1">Cell membrane</location>
        <topology evidence="1">Multi-pass membrane protein</topology>
    </subcellularLocation>
    <subcellularLocation>
        <location evidence="6">Membrane</location>
        <topology evidence="6">Multi-pass membrane protein</topology>
    </subcellularLocation>
</comment>
<evidence type="ECO:0000256" key="6">
    <source>
        <dbReference type="RuleBase" id="RU004057"/>
    </source>
</evidence>
<sequence length="175" mass="18954">MNDVIAALSTVETFVDSGGPILMVIAAVTCVMWTLIFERLWFYKATLRNTVNGTVKRWDARAERKSWNAHQIRIAMISRVTEQIRLNLDVIGTLVALCPLFGLLGTVVGMIEVFNVLATSGGADAKSMAGGVKQATIPTMAGMVAAISGVFGSTIVNQIANRESQLLEDHMTMDH</sequence>
<keyword evidence="5 7" id="KW-0472">Membrane</keyword>
<keyword evidence="10" id="KW-1185">Reference proteome</keyword>
<keyword evidence="2" id="KW-1003">Cell membrane</keyword>
<dbReference type="Pfam" id="PF01618">
    <property type="entry name" value="MotA_ExbB"/>
    <property type="match status" value="1"/>
</dbReference>
<evidence type="ECO:0000313" key="10">
    <source>
        <dbReference type="Proteomes" id="UP001320119"/>
    </source>
</evidence>
<dbReference type="InterPro" id="IPR050790">
    <property type="entry name" value="ExbB/TolQ_transport"/>
</dbReference>
<evidence type="ECO:0000256" key="4">
    <source>
        <dbReference type="ARBA" id="ARBA00022989"/>
    </source>
</evidence>
<proteinExistence type="inferred from homology"/>
<protein>
    <submittedName>
        <fullName evidence="9">Biopolymer transport protein ExbB</fullName>
    </submittedName>
</protein>
<evidence type="ECO:0000256" key="7">
    <source>
        <dbReference type="SAM" id="Phobius"/>
    </source>
</evidence>
<dbReference type="GO" id="GO:0005886">
    <property type="term" value="C:plasma membrane"/>
    <property type="evidence" value="ECO:0007669"/>
    <property type="project" value="UniProtKB-SubCell"/>
</dbReference>
<gene>
    <name evidence="9" type="ORF">MARGE09_P3918</name>
</gene>
<dbReference type="RefSeq" id="WP_236984977.1">
    <property type="nucleotide sequence ID" value="NZ_AP023086.1"/>
</dbReference>
<keyword evidence="4 7" id="KW-1133">Transmembrane helix</keyword>